<gene>
    <name evidence="3" type="ORF">O3G_MSEX006959</name>
</gene>
<name>A0A921Z5G0_MANSE</name>
<dbReference type="Proteomes" id="UP000791440">
    <property type="component" value="Unassembled WGS sequence"/>
</dbReference>
<dbReference type="PROSITE" id="PS51029">
    <property type="entry name" value="MADF"/>
    <property type="match status" value="1"/>
</dbReference>
<dbReference type="SMART" id="SM00595">
    <property type="entry name" value="MADF"/>
    <property type="match status" value="1"/>
</dbReference>
<feature type="domain" description="MADF" evidence="2">
    <location>
        <begin position="15"/>
        <end position="111"/>
    </location>
</feature>
<evidence type="ECO:0000313" key="3">
    <source>
        <dbReference type="EMBL" id="KAG6451135.1"/>
    </source>
</evidence>
<keyword evidence="4" id="KW-1185">Reference proteome</keyword>
<evidence type="ECO:0000313" key="4">
    <source>
        <dbReference type="Proteomes" id="UP000791440"/>
    </source>
</evidence>
<dbReference type="EMBL" id="JH668400">
    <property type="protein sequence ID" value="KAG6451135.1"/>
    <property type="molecule type" value="Genomic_DNA"/>
</dbReference>
<protein>
    <recommendedName>
        <fullName evidence="2">MADF domain-containing protein</fullName>
    </recommendedName>
</protein>
<proteinExistence type="predicted"/>
<feature type="region of interest" description="Disordered" evidence="1">
    <location>
        <begin position="148"/>
        <end position="180"/>
    </location>
</feature>
<reference evidence="3" key="1">
    <citation type="journal article" date="2016" name="Insect Biochem. Mol. Biol.">
        <title>Multifaceted biological insights from a draft genome sequence of the tobacco hornworm moth, Manduca sexta.</title>
        <authorList>
            <person name="Kanost M.R."/>
            <person name="Arrese E.L."/>
            <person name="Cao X."/>
            <person name="Chen Y.R."/>
            <person name="Chellapilla S."/>
            <person name="Goldsmith M.R."/>
            <person name="Grosse-Wilde E."/>
            <person name="Heckel D.G."/>
            <person name="Herndon N."/>
            <person name="Jiang H."/>
            <person name="Papanicolaou A."/>
            <person name="Qu J."/>
            <person name="Soulages J.L."/>
            <person name="Vogel H."/>
            <person name="Walters J."/>
            <person name="Waterhouse R.M."/>
            <person name="Ahn S.J."/>
            <person name="Almeida F.C."/>
            <person name="An C."/>
            <person name="Aqrawi P."/>
            <person name="Bretschneider A."/>
            <person name="Bryant W.B."/>
            <person name="Bucks S."/>
            <person name="Chao H."/>
            <person name="Chevignon G."/>
            <person name="Christen J.M."/>
            <person name="Clarke D.F."/>
            <person name="Dittmer N.T."/>
            <person name="Ferguson L.C.F."/>
            <person name="Garavelou S."/>
            <person name="Gordon K.H.J."/>
            <person name="Gunaratna R.T."/>
            <person name="Han Y."/>
            <person name="Hauser F."/>
            <person name="He Y."/>
            <person name="Heidel-Fischer H."/>
            <person name="Hirsh A."/>
            <person name="Hu Y."/>
            <person name="Jiang H."/>
            <person name="Kalra D."/>
            <person name="Klinner C."/>
            <person name="Konig C."/>
            <person name="Kovar C."/>
            <person name="Kroll A.R."/>
            <person name="Kuwar S.S."/>
            <person name="Lee S.L."/>
            <person name="Lehman R."/>
            <person name="Li K."/>
            <person name="Li Z."/>
            <person name="Liang H."/>
            <person name="Lovelace S."/>
            <person name="Lu Z."/>
            <person name="Mansfield J.H."/>
            <person name="McCulloch K.J."/>
            <person name="Mathew T."/>
            <person name="Morton B."/>
            <person name="Muzny D.M."/>
            <person name="Neunemann D."/>
            <person name="Ongeri F."/>
            <person name="Pauchet Y."/>
            <person name="Pu L.L."/>
            <person name="Pyrousis I."/>
            <person name="Rao X.J."/>
            <person name="Redding A."/>
            <person name="Roesel C."/>
            <person name="Sanchez-Gracia A."/>
            <person name="Schaack S."/>
            <person name="Shukla A."/>
            <person name="Tetreau G."/>
            <person name="Wang Y."/>
            <person name="Xiong G.H."/>
            <person name="Traut W."/>
            <person name="Walsh T.K."/>
            <person name="Worley K.C."/>
            <person name="Wu D."/>
            <person name="Wu W."/>
            <person name="Wu Y.Q."/>
            <person name="Zhang X."/>
            <person name="Zou Z."/>
            <person name="Zucker H."/>
            <person name="Briscoe A.D."/>
            <person name="Burmester T."/>
            <person name="Clem R.J."/>
            <person name="Feyereisen R."/>
            <person name="Grimmelikhuijzen C.J.P."/>
            <person name="Hamodrakas S.J."/>
            <person name="Hansson B.S."/>
            <person name="Huguet E."/>
            <person name="Jermiin L.S."/>
            <person name="Lan Q."/>
            <person name="Lehman H.K."/>
            <person name="Lorenzen M."/>
            <person name="Merzendorfer H."/>
            <person name="Michalopoulos I."/>
            <person name="Morton D.B."/>
            <person name="Muthukrishnan S."/>
            <person name="Oakeshott J.G."/>
            <person name="Palmer W."/>
            <person name="Park Y."/>
            <person name="Passarelli A.L."/>
            <person name="Rozas J."/>
            <person name="Schwartz L.M."/>
            <person name="Smith W."/>
            <person name="Southgate A."/>
            <person name="Vilcinskas A."/>
            <person name="Vogt R."/>
            <person name="Wang P."/>
            <person name="Werren J."/>
            <person name="Yu X.Q."/>
            <person name="Zhou J.J."/>
            <person name="Brown S.J."/>
            <person name="Scherer S.E."/>
            <person name="Richards S."/>
            <person name="Blissard G.W."/>
        </authorList>
    </citation>
    <scope>NUCLEOTIDE SEQUENCE</scope>
</reference>
<evidence type="ECO:0000256" key="1">
    <source>
        <dbReference type="SAM" id="MobiDB-lite"/>
    </source>
</evidence>
<evidence type="ECO:0000259" key="2">
    <source>
        <dbReference type="PROSITE" id="PS51029"/>
    </source>
</evidence>
<dbReference type="AlphaFoldDB" id="A0A921Z5G0"/>
<organism evidence="3 4">
    <name type="scientific">Manduca sexta</name>
    <name type="common">Tobacco hawkmoth</name>
    <name type="synonym">Tobacco hornworm</name>
    <dbReference type="NCBI Taxonomy" id="7130"/>
    <lineage>
        <taxon>Eukaryota</taxon>
        <taxon>Metazoa</taxon>
        <taxon>Ecdysozoa</taxon>
        <taxon>Arthropoda</taxon>
        <taxon>Hexapoda</taxon>
        <taxon>Insecta</taxon>
        <taxon>Pterygota</taxon>
        <taxon>Neoptera</taxon>
        <taxon>Endopterygota</taxon>
        <taxon>Lepidoptera</taxon>
        <taxon>Glossata</taxon>
        <taxon>Ditrysia</taxon>
        <taxon>Bombycoidea</taxon>
        <taxon>Sphingidae</taxon>
        <taxon>Sphinginae</taxon>
        <taxon>Sphingini</taxon>
        <taxon>Manduca</taxon>
    </lineage>
</organism>
<comment type="caution">
    <text evidence="3">The sequence shown here is derived from an EMBL/GenBank/DDBJ whole genome shotgun (WGS) entry which is preliminary data.</text>
</comment>
<feature type="compositionally biased region" description="Acidic residues" evidence="1">
    <location>
        <begin position="150"/>
        <end position="166"/>
    </location>
</feature>
<dbReference type="InterPro" id="IPR006578">
    <property type="entry name" value="MADF-dom"/>
</dbReference>
<dbReference type="Pfam" id="PF10545">
    <property type="entry name" value="MADF_DNA_bdg"/>
    <property type="match status" value="1"/>
</dbReference>
<accession>A0A921Z5G0</accession>
<sequence>MANSFDDLDHSDIHKIIAEMKSEPCLYDPKAQYYKNAKKRKEAYARITARVNEGATKQYTVEDIMASVKNLRQKYRQYRIQRMNKFLLYKEMPTAHKWWVMLHRFVKDEDKITQNVLTDACESKKETQRRFDHSVKLYMKAEKRYMADLSSDEDTTAEENSDDSDGEAPAAKKTKVEKNG</sequence>
<reference evidence="3" key="2">
    <citation type="submission" date="2020-12" db="EMBL/GenBank/DDBJ databases">
        <authorList>
            <person name="Kanost M."/>
        </authorList>
    </citation>
    <scope>NUCLEOTIDE SEQUENCE</scope>
</reference>